<dbReference type="InterPro" id="IPR008969">
    <property type="entry name" value="CarboxyPept-like_regulatory"/>
</dbReference>
<organism evidence="3 4">
    <name type="scientific">Deinococcus indicus</name>
    <dbReference type="NCBI Taxonomy" id="223556"/>
    <lineage>
        <taxon>Bacteria</taxon>
        <taxon>Thermotogati</taxon>
        <taxon>Deinococcota</taxon>
        <taxon>Deinococci</taxon>
        <taxon>Deinococcales</taxon>
        <taxon>Deinococcaceae</taxon>
        <taxon>Deinococcus</taxon>
    </lineage>
</organism>
<feature type="signal peptide" evidence="1">
    <location>
        <begin position="1"/>
        <end position="38"/>
    </location>
</feature>
<dbReference type="SMART" id="SM00327">
    <property type="entry name" value="VWA"/>
    <property type="match status" value="1"/>
</dbReference>
<evidence type="ECO:0000313" key="3">
    <source>
        <dbReference type="EMBL" id="OWL97882.1"/>
    </source>
</evidence>
<dbReference type="Proteomes" id="UP000197208">
    <property type="component" value="Unassembled WGS sequence"/>
</dbReference>
<comment type="caution">
    <text evidence="3">The sequence shown here is derived from an EMBL/GenBank/DDBJ whole genome shotgun (WGS) entry which is preliminary data.</text>
</comment>
<dbReference type="RefSeq" id="WP_088247697.1">
    <property type="nucleotide sequence ID" value="NZ_BNAM01000003.1"/>
</dbReference>
<feature type="domain" description="VWFA" evidence="2">
    <location>
        <begin position="44"/>
        <end position="228"/>
    </location>
</feature>
<keyword evidence="4" id="KW-1185">Reference proteome</keyword>
<proteinExistence type="predicted"/>
<accession>A0A246BRQ7</accession>
<dbReference type="SUPFAM" id="SSF49464">
    <property type="entry name" value="Carboxypeptidase regulatory domain-like"/>
    <property type="match status" value="1"/>
</dbReference>
<dbReference type="AlphaFoldDB" id="A0A246BRQ7"/>
<dbReference type="PROSITE" id="PS50234">
    <property type="entry name" value="VWFA"/>
    <property type="match status" value="1"/>
</dbReference>
<gene>
    <name evidence="3" type="ORF">CBQ26_06485</name>
</gene>
<dbReference type="OrthoDB" id="9783818at2"/>
<evidence type="ECO:0000259" key="2">
    <source>
        <dbReference type="PROSITE" id="PS50234"/>
    </source>
</evidence>
<reference evidence="3 4" key="1">
    <citation type="submission" date="2017-05" db="EMBL/GenBank/DDBJ databases">
        <title>De novo genome assembly of Deniococcus indicus strain DR1.</title>
        <authorList>
            <person name="Chauhan D."/>
            <person name="Yennamalli R.M."/>
            <person name="Priyadarshini R."/>
        </authorList>
    </citation>
    <scope>NUCLEOTIDE SEQUENCE [LARGE SCALE GENOMIC DNA]</scope>
    <source>
        <strain evidence="3 4">DR1</strain>
    </source>
</reference>
<protein>
    <recommendedName>
        <fullName evidence="2">VWFA domain-containing protein</fullName>
    </recommendedName>
</protein>
<name>A0A246BRQ7_9DEIO</name>
<evidence type="ECO:0000313" key="4">
    <source>
        <dbReference type="Proteomes" id="UP000197208"/>
    </source>
</evidence>
<dbReference type="Gene3D" id="3.40.50.410">
    <property type="entry name" value="von Willebrand factor, type A domain"/>
    <property type="match status" value="1"/>
</dbReference>
<keyword evidence="1" id="KW-0732">Signal</keyword>
<dbReference type="EMBL" id="NHMK01000009">
    <property type="protein sequence ID" value="OWL97882.1"/>
    <property type="molecule type" value="Genomic_DNA"/>
</dbReference>
<dbReference type="InterPro" id="IPR036465">
    <property type="entry name" value="vWFA_dom_sf"/>
</dbReference>
<dbReference type="Pfam" id="PF13519">
    <property type="entry name" value="VWA_2"/>
    <property type="match status" value="1"/>
</dbReference>
<feature type="chain" id="PRO_5012828773" description="VWFA domain-containing protein" evidence="1">
    <location>
        <begin position="39"/>
        <end position="680"/>
    </location>
</feature>
<dbReference type="SUPFAM" id="SSF53300">
    <property type="entry name" value="vWA-like"/>
    <property type="match status" value="1"/>
</dbReference>
<evidence type="ECO:0000256" key="1">
    <source>
        <dbReference type="SAM" id="SignalP"/>
    </source>
</evidence>
<sequence>MPRPAPTRRSRSRTAALRRGAAALLLLGTLALAGGAHAQTGPTSVQLILDASGSMFTRLPGGQTRIAAAQDVLSDLIAALPDRPDLNVGLRLYGARTNAGDAGACQDSALTIPMTGVDRAALLNTVRTTRPRGATPIVYALTQAARDFPTTPGRKLVVLVTDGLESCGGNLQDALKAFRERGIEVDLRVIGIDLNDRAAQAFAGVGTFVNTRSAPELAAALGQATAQVAPPATQTLPVTVTLTSGGNPVTSGPTVTLTGTGGRATSLSPAGGAYAASVPPGAYTATVKAATETRIFAGLTVSAGSPNRFTFDLTPTGRVTLTVTPAAPTAGGRATISFSGAPAATGRPWITLARPGDPDPTYLDWEYVTGASGTVTLTVPDDTAPHEARYHQANPDGSTRVIGRSAPFTPQRAAASVTAPATAAAGSAIRVGWTGPNNPGDYVTIVPASADPGAYTRYFYTTGTNPGTLTTPPTPGAYEVRLNNETSGRVLARTPITLTASAYAVTAPTTATAGSRIQVNWTGPNNPGDYVTIVPRGAPVGAYLAYFYTKDANPGPLTTPPAPGEYEIRYSTEATSPNPTLASTPIRLTAAAYSLSAPRQGKAGTTIQVNWTGPNNPGDYVTIVPRGAPVGAYLDYFYTRDGNPGALTLPDQPGEYEIRYSTEAATPNPTLHSIPFTVTP</sequence>
<dbReference type="InterPro" id="IPR002035">
    <property type="entry name" value="VWF_A"/>
</dbReference>